<feature type="non-terminal residue" evidence="4">
    <location>
        <position position="1360"/>
    </location>
</feature>
<feature type="coiled-coil region" evidence="1">
    <location>
        <begin position="762"/>
        <end position="799"/>
    </location>
</feature>
<feature type="transmembrane region" description="Helical" evidence="3">
    <location>
        <begin position="215"/>
        <end position="236"/>
    </location>
</feature>
<accession>A0A2M6ITM4</accession>
<feature type="transmembrane region" description="Helical" evidence="3">
    <location>
        <begin position="248"/>
        <end position="272"/>
    </location>
</feature>
<feature type="compositionally biased region" description="Basic and acidic residues" evidence="2">
    <location>
        <begin position="484"/>
        <end position="495"/>
    </location>
</feature>
<keyword evidence="3" id="KW-0472">Membrane</keyword>
<protein>
    <submittedName>
        <fullName evidence="4">Uncharacterized protein</fullName>
    </submittedName>
</protein>
<reference evidence="4 5" key="1">
    <citation type="submission" date="2017-09" db="EMBL/GenBank/DDBJ databases">
        <title>Depth-based differentiation of microbial function through sediment-hosted aquifers and enrichment of novel symbionts in the deep terrestrial subsurface.</title>
        <authorList>
            <person name="Probst A.J."/>
            <person name="Ladd B."/>
            <person name="Jarett J.K."/>
            <person name="Geller-Mcgrath D.E."/>
            <person name="Sieber C.M."/>
            <person name="Emerson J.B."/>
            <person name="Anantharaman K."/>
            <person name="Thomas B.C."/>
            <person name="Malmstrom R."/>
            <person name="Stieglmeier M."/>
            <person name="Klingl A."/>
            <person name="Woyke T."/>
            <person name="Ryan C.M."/>
            <person name="Banfield J.F."/>
        </authorList>
    </citation>
    <scope>NUCLEOTIDE SEQUENCE [LARGE SCALE GENOMIC DNA]</scope>
    <source>
        <strain evidence="4">CG11_big_fil_rev_8_21_14_0_20_36_8</strain>
    </source>
</reference>
<feature type="coiled-coil region" evidence="1">
    <location>
        <begin position="496"/>
        <end position="530"/>
    </location>
</feature>
<evidence type="ECO:0000313" key="5">
    <source>
        <dbReference type="Proteomes" id="UP000231056"/>
    </source>
</evidence>
<gene>
    <name evidence="4" type="ORF">COV58_03605</name>
</gene>
<evidence type="ECO:0000256" key="3">
    <source>
        <dbReference type="SAM" id="Phobius"/>
    </source>
</evidence>
<sequence>MAVLSVSELVGPTPDQGAASTGKKTDSSGAPQGVKEVLYSIRHENLVDDSAHRINRETGQVEELAGIDKNLHRMMVSTLGKQMKLILNLRGSSDSQERELFDQLMADPNHQAEASLLDMVLDNDRKAIDYNKIGDLLREQGVDDEFKTGEGWKLAMTVIEHNMTRQMYALGMAGALKYHGKDSAAERGVRPQDLALSMSIDQSTLNRILQKSGKAVATFVGTSALGGWLGGLAGYAASSLPFVTTGSALIGIGSGLGVAAGPLAFIGAPAVWGKVRQSGYKIDMKGFADGLATIQGNPIEQEFMAKSYGVDAGNFRVDGDGKIQIVHAENYKSVNIAKKQEELLKMMLLRTEAYKAMGVDLSALDAFPEQSFVTHGDTSVANRQAERTGALHAREIDQRYFEICQAAGGVPATTQEQLKLRQQARVEVMGKMVQELLLKQREAAKNDSSDAQSTRHDIAKLNSQIASLKGDPDKAEQMGARAKKASEQAQKDQKMYEDVKSILDEHETKRSEYEEARLEIESLLNEARDDYGASTVADIEAEIARRHKLTPEELQRLRDQLETSRGELKSIGSEAESAVRFTDRIKNDYAKFIGPAVDATSGHATSEFGLDPAFLSTESIDDIFQKINALHQADISAALATPRGWAATENHKSGVRLRVMGAITEARALQRDPSLKTQNELGWVLATKATSGISESKIQNMSPDELVVSAGMVTPAAGVASRPLNRAEAITVIMQSRHGVKIRSEAWKSVRESEAIWVENHNSTLDAERNATQAEITALKKDKTDLETIENEIKEAADIDNIADSIDRKFYGAFNQDINRIAVFVAETSGQPFSLEESQDIDKMSFAEVVSRINAANGATPRVAGTWDQSQNSNPDNVRAVVAFLADARAKKLPQLASMDINLKNLVDIGFAEQALIGHKADDYITASGRDKGLKAALIKISSDVEVQRAILTIAITEAESRHGIRSAKLAEILRESATEATRVQVEKDAGNALSPEEMLSLDAAECHIIMLGHDSTSSSNLRKLQTDQLALKKRLKDELALTDLAEIADITAAISARDIKLKSLNEYKSIDPDLTAISTPLDALLAKLDERMKAEKEASTALGINSPSLAELDRQIADQKKHPTARLEEILAAIKDKQKRIEMSHEDVAPMLKTYEDGRKNYDKFTTTFDAVLTAAPPIPERLDQAALSSLSYKEITRRINLAHERDQNIGWSEKDNDNHKEEVLNAVLEAKMRHEVPNLVIAEANFDRLTAADIGITETQLLTLTEPQIQAKINEANRRTPAAGWAQGGNVANLHIVQAAVTEAKRRFALRTESASSTELVEEFDQSIIDAKDSVKAAIENLAGDKFYVETVRDMAAK</sequence>
<dbReference type="EMBL" id="PCVM01000084">
    <property type="protein sequence ID" value="PIQ73234.1"/>
    <property type="molecule type" value="Genomic_DNA"/>
</dbReference>
<name>A0A2M6ITM4_9BACT</name>
<keyword evidence="3" id="KW-1133">Transmembrane helix</keyword>
<feature type="region of interest" description="Disordered" evidence="2">
    <location>
        <begin position="468"/>
        <end position="495"/>
    </location>
</feature>
<feature type="region of interest" description="Disordered" evidence="2">
    <location>
        <begin position="1"/>
        <end position="32"/>
    </location>
</feature>
<dbReference type="Proteomes" id="UP000231056">
    <property type="component" value="Unassembled WGS sequence"/>
</dbReference>
<organism evidence="4 5">
    <name type="scientific">Candidatus Roizmanbacteria bacterium CG11_big_fil_rev_8_21_14_0_20_36_8</name>
    <dbReference type="NCBI Taxonomy" id="1974856"/>
    <lineage>
        <taxon>Bacteria</taxon>
        <taxon>Candidatus Roizmaniibacteriota</taxon>
    </lineage>
</organism>
<keyword evidence="3" id="KW-0812">Transmembrane</keyword>
<evidence type="ECO:0000256" key="1">
    <source>
        <dbReference type="SAM" id="Coils"/>
    </source>
</evidence>
<comment type="caution">
    <text evidence="4">The sequence shown here is derived from an EMBL/GenBank/DDBJ whole genome shotgun (WGS) entry which is preliminary data.</text>
</comment>
<keyword evidence="1" id="KW-0175">Coiled coil</keyword>
<evidence type="ECO:0000256" key="2">
    <source>
        <dbReference type="SAM" id="MobiDB-lite"/>
    </source>
</evidence>
<proteinExistence type="predicted"/>
<evidence type="ECO:0000313" key="4">
    <source>
        <dbReference type="EMBL" id="PIQ73234.1"/>
    </source>
</evidence>